<dbReference type="InterPro" id="IPR036412">
    <property type="entry name" value="HAD-like_sf"/>
</dbReference>
<name>F8FQH0_PAEMK</name>
<protein>
    <submittedName>
        <fullName evidence="1">Phenylphosphate carboxylase, delta subunit</fullName>
    </submittedName>
</protein>
<organism evidence="1 2">
    <name type="scientific">Paenibacillus mucilaginosus (strain KNP414)</name>
    <dbReference type="NCBI Taxonomy" id="1036673"/>
    <lineage>
        <taxon>Bacteria</taxon>
        <taxon>Bacillati</taxon>
        <taxon>Bacillota</taxon>
        <taxon>Bacilli</taxon>
        <taxon>Bacillales</taxon>
        <taxon>Paenibacillaceae</taxon>
        <taxon>Paenibacillus</taxon>
    </lineage>
</organism>
<evidence type="ECO:0000313" key="1">
    <source>
        <dbReference type="EMBL" id="AEI39231.1"/>
    </source>
</evidence>
<gene>
    <name evidence="1" type="ordered locus">KNP414_00627</name>
</gene>
<dbReference type="PATRIC" id="fig|1036673.3.peg.554"/>
<proteinExistence type="predicted"/>
<sequence length="75" mass="7836">MMEAGVTSLQTAYIGDDVNDVDAFEAVGIKFAVGDAAGRLKMLADVILNKDGGRGAVREAVEQILAAKEALNRGK</sequence>
<reference evidence="2" key="1">
    <citation type="submission" date="2011-06" db="EMBL/GenBank/DDBJ databases">
        <title>Complete genome sequence of Paenibacillus mucilaginosus KNP414.</title>
        <authorList>
            <person name="Wang J."/>
            <person name="Hu S."/>
            <person name="Hu X."/>
            <person name="Zhang B."/>
            <person name="Dong D."/>
            <person name="Zhang S."/>
            <person name="Zhao K."/>
            <person name="Wu D."/>
        </authorList>
    </citation>
    <scope>NUCLEOTIDE SEQUENCE [LARGE SCALE GENOMIC DNA]</scope>
    <source>
        <strain evidence="2">KNP414</strain>
    </source>
</reference>
<dbReference type="EMBL" id="CP002869">
    <property type="protein sequence ID" value="AEI39231.1"/>
    <property type="molecule type" value="Genomic_DNA"/>
</dbReference>
<dbReference type="Pfam" id="PF08282">
    <property type="entry name" value="Hydrolase_3"/>
    <property type="match status" value="1"/>
</dbReference>
<dbReference type="Proteomes" id="UP000006620">
    <property type="component" value="Chromosome"/>
</dbReference>
<dbReference type="KEGG" id="pms:KNP414_00627"/>
<evidence type="ECO:0000313" key="2">
    <source>
        <dbReference type="Proteomes" id="UP000006620"/>
    </source>
</evidence>
<dbReference type="Gene3D" id="3.40.50.1000">
    <property type="entry name" value="HAD superfamily/HAD-like"/>
    <property type="match status" value="1"/>
</dbReference>
<dbReference type="SUPFAM" id="SSF56784">
    <property type="entry name" value="HAD-like"/>
    <property type="match status" value="1"/>
</dbReference>
<accession>F8FQH0</accession>
<dbReference type="HOGENOM" id="CLU_2667625_0_0_9"/>
<dbReference type="InterPro" id="IPR023214">
    <property type="entry name" value="HAD_sf"/>
</dbReference>
<dbReference type="AlphaFoldDB" id="F8FQH0"/>
<reference evidence="1 2" key="2">
    <citation type="journal article" date="2013" name="Genome Announc.">
        <title>Genome Sequence of Growth-Improving Paenibacillus mucilaginosus Strain KNP414.</title>
        <authorList>
            <person name="Lu J.J."/>
            <person name="Wang J.F."/>
            <person name="Hu X.F."/>
        </authorList>
    </citation>
    <scope>NUCLEOTIDE SEQUENCE [LARGE SCALE GENOMIC DNA]</scope>
    <source>
        <strain evidence="1 2">KNP414</strain>
    </source>
</reference>